<dbReference type="GeneID" id="87806458"/>
<dbReference type="Proteomes" id="UP000827549">
    <property type="component" value="Chromosome 2"/>
</dbReference>
<dbReference type="AlphaFoldDB" id="A0AAF1BH35"/>
<gene>
    <name evidence="1" type="ORF">LOC62_02G003212</name>
</gene>
<evidence type="ECO:0008006" key="3">
    <source>
        <dbReference type="Google" id="ProtNLM"/>
    </source>
</evidence>
<dbReference type="EMBL" id="CP086715">
    <property type="protein sequence ID" value="WOO79692.1"/>
    <property type="molecule type" value="Genomic_DNA"/>
</dbReference>
<dbReference type="RefSeq" id="XP_062625724.1">
    <property type="nucleotide sequence ID" value="XM_062769740.1"/>
</dbReference>
<protein>
    <recommendedName>
        <fullName evidence="3">Thioredoxin-like fold domain-containing protein</fullName>
    </recommendedName>
</protein>
<reference evidence="1" key="1">
    <citation type="submission" date="2023-10" db="EMBL/GenBank/DDBJ databases">
        <authorList>
            <person name="Noh H."/>
        </authorList>
    </citation>
    <scope>NUCLEOTIDE SEQUENCE</scope>
    <source>
        <strain evidence="1">DUCC4014</strain>
    </source>
</reference>
<sequence length="237" mass="26728">MGKTLWASLTSQAAAANWTALDAEIPGVVRLTDATYESVFEESQPQDVWIVLVHGKESEPLSKAFLEIQKNASLLFDEERESAEPRQPSGLSAEVNFKFGRVDYFEEYHLCTRWLIFRAPIMAIVTDRGSVLRFVKPNNISPTGEFLYKALSGDHWREVPVWEGSLRPGGSNGWIVEKYLWAVDEWTRLTKDVPKVVWLLLMPTVGQFIMTWLHSGNQPQAAGPQGGQRPPQNAKTE</sequence>
<evidence type="ECO:0000313" key="2">
    <source>
        <dbReference type="Proteomes" id="UP000827549"/>
    </source>
</evidence>
<keyword evidence="2" id="KW-1185">Reference proteome</keyword>
<evidence type="ECO:0000313" key="1">
    <source>
        <dbReference type="EMBL" id="WOO79692.1"/>
    </source>
</evidence>
<organism evidence="1 2">
    <name type="scientific">Vanrija pseudolonga</name>
    <dbReference type="NCBI Taxonomy" id="143232"/>
    <lineage>
        <taxon>Eukaryota</taxon>
        <taxon>Fungi</taxon>
        <taxon>Dikarya</taxon>
        <taxon>Basidiomycota</taxon>
        <taxon>Agaricomycotina</taxon>
        <taxon>Tremellomycetes</taxon>
        <taxon>Trichosporonales</taxon>
        <taxon>Trichosporonaceae</taxon>
        <taxon>Vanrija</taxon>
    </lineage>
</organism>
<accession>A0AAF1BH35</accession>
<name>A0AAF1BH35_9TREE</name>
<proteinExistence type="predicted"/>